<name>A0A1G9FUV0_9BACL</name>
<keyword evidence="3" id="KW-0378">Hydrolase</keyword>
<dbReference type="Proteomes" id="UP000199008">
    <property type="component" value="Unassembled WGS sequence"/>
</dbReference>
<dbReference type="InterPro" id="IPR035437">
    <property type="entry name" value="SNase_OB-fold_sf"/>
</dbReference>
<proteinExistence type="predicted"/>
<dbReference type="SMART" id="SM00318">
    <property type="entry name" value="SNc"/>
    <property type="match status" value="1"/>
</dbReference>
<keyword evidence="2" id="KW-0255">Endonuclease</keyword>
<dbReference type="RefSeq" id="WP_092986555.1">
    <property type="nucleotide sequence ID" value="NZ_FNFY01000014.1"/>
</dbReference>
<organism evidence="6 7">
    <name type="scientific">Lacicoccus qingdaonensis</name>
    <dbReference type="NCBI Taxonomy" id="576118"/>
    <lineage>
        <taxon>Bacteria</taxon>
        <taxon>Bacillati</taxon>
        <taxon>Bacillota</taxon>
        <taxon>Bacilli</taxon>
        <taxon>Bacillales</taxon>
        <taxon>Salinicoccaceae</taxon>
        <taxon>Lacicoccus</taxon>
    </lineage>
</organism>
<keyword evidence="4" id="KW-0472">Membrane</keyword>
<accession>A0A1G9FUV0</accession>
<dbReference type="InterPro" id="IPR016071">
    <property type="entry name" value="Staphylococal_nuclease_OB-fold"/>
</dbReference>
<dbReference type="OrthoDB" id="4376109at2"/>
<evidence type="ECO:0000256" key="1">
    <source>
        <dbReference type="ARBA" id="ARBA00022722"/>
    </source>
</evidence>
<feature type="domain" description="TNase-like" evidence="5">
    <location>
        <begin position="60"/>
        <end position="194"/>
    </location>
</feature>
<dbReference type="EMBL" id="FNFY01000014">
    <property type="protein sequence ID" value="SDK92158.1"/>
    <property type="molecule type" value="Genomic_DNA"/>
</dbReference>
<dbReference type="GO" id="GO:0016787">
    <property type="term" value="F:hydrolase activity"/>
    <property type="evidence" value="ECO:0007669"/>
    <property type="project" value="UniProtKB-KW"/>
</dbReference>
<evidence type="ECO:0000256" key="2">
    <source>
        <dbReference type="ARBA" id="ARBA00022759"/>
    </source>
</evidence>
<evidence type="ECO:0000259" key="5">
    <source>
        <dbReference type="PROSITE" id="PS50830"/>
    </source>
</evidence>
<keyword evidence="7" id="KW-1185">Reference proteome</keyword>
<dbReference type="AlphaFoldDB" id="A0A1G9FUV0"/>
<keyword evidence="4" id="KW-0812">Transmembrane</keyword>
<dbReference type="Pfam" id="PF00565">
    <property type="entry name" value="SNase"/>
    <property type="match status" value="1"/>
</dbReference>
<sequence length="194" mass="21995">MSRKRNFDLNQLNNRRNRRMIKKLGWPGVLLVVVLVAVTYFFSGEDSDSTGGSGEYTLGEFHEVTVDQLIDGDTTRFNFEGQSESFRYLIIDTPEVNTDSGTPEPYAVEAADRVEELLTEADTIEVEFDVGPTTDDYDRFLAYVYADGEMINEVLLREGLATVRYANPPNTSYLEQFEEAEEQAKNDNAGMWSE</sequence>
<dbReference type="PANTHER" id="PTHR12302:SF3">
    <property type="entry name" value="SERINE_THREONINE-PROTEIN KINASE 31"/>
    <property type="match status" value="1"/>
</dbReference>
<dbReference type="Gene3D" id="2.40.50.90">
    <property type="match status" value="1"/>
</dbReference>
<dbReference type="SUPFAM" id="SSF50199">
    <property type="entry name" value="Staphylococcal nuclease"/>
    <property type="match status" value="1"/>
</dbReference>
<reference evidence="7" key="1">
    <citation type="submission" date="2016-10" db="EMBL/GenBank/DDBJ databases">
        <authorList>
            <person name="Varghese N."/>
            <person name="Submissions S."/>
        </authorList>
    </citation>
    <scope>NUCLEOTIDE SEQUENCE [LARGE SCALE GENOMIC DNA]</scope>
    <source>
        <strain evidence="7">CGMCC 1.8895</strain>
    </source>
</reference>
<keyword evidence="1" id="KW-0540">Nuclease</keyword>
<dbReference type="GO" id="GO:0004519">
    <property type="term" value="F:endonuclease activity"/>
    <property type="evidence" value="ECO:0007669"/>
    <property type="project" value="UniProtKB-KW"/>
</dbReference>
<dbReference type="PANTHER" id="PTHR12302">
    <property type="entry name" value="EBNA2 BINDING PROTEIN P100"/>
    <property type="match status" value="1"/>
</dbReference>
<evidence type="ECO:0000256" key="3">
    <source>
        <dbReference type="ARBA" id="ARBA00022801"/>
    </source>
</evidence>
<protein>
    <submittedName>
        <fullName evidence="6">Micrococcal nuclease</fullName>
    </submittedName>
</protein>
<evidence type="ECO:0000313" key="6">
    <source>
        <dbReference type="EMBL" id="SDK92158.1"/>
    </source>
</evidence>
<keyword evidence="4" id="KW-1133">Transmembrane helix</keyword>
<dbReference type="STRING" id="576118.SAMN05216216_11413"/>
<feature type="transmembrane region" description="Helical" evidence="4">
    <location>
        <begin position="24"/>
        <end position="43"/>
    </location>
</feature>
<gene>
    <name evidence="6" type="ORF">SAMN05216216_11413</name>
</gene>
<evidence type="ECO:0000313" key="7">
    <source>
        <dbReference type="Proteomes" id="UP000199008"/>
    </source>
</evidence>
<dbReference type="PROSITE" id="PS50830">
    <property type="entry name" value="TNASE_3"/>
    <property type="match status" value="1"/>
</dbReference>
<evidence type="ECO:0000256" key="4">
    <source>
        <dbReference type="SAM" id="Phobius"/>
    </source>
</evidence>